<dbReference type="Pfam" id="PF07898">
    <property type="entry name" value="DUF1676"/>
    <property type="match status" value="1"/>
</dbReference>
<reference evidence="5" key="1">
    <citation type="submission" date="2025-08" db="UniProtKB">
        <authorList>
            <consortium name="RefSeq"/>
        </authorList>
    </citation>
    <scope>IDENTIFICATION</scope>
    <source>
        <strain evidence="5">Aabys</strain>
        <tissue evidence="5">Whole body</tissue>
    </source>
</reference>
<dbReference type="AlphaFoldDB" id="A0A9J7DP48"/>
<organism evidence="4 5">
    <name type="scientific">Musca domestica</name>
    <name type="common">House fly</name>
    <dbReference type="NCBI Taxonomy" id="7370"/>
    <lineage>
        <taxon>Eukaryota</taxon>
        <taxon>Metazoa</taxon>
        <taxon>Ecdysozoa</taxon>
        <taxon>Arthropoda</taxon>
        <taxon>Hexapoda</taxon>
        <taxon>Insecta</taxon>
        <taxon>Pterygota</taxon>
        <taxon>Neoptera</taxon>
        <taxon>Endopterygota</taxon>
        <taxon>Diptera</taxon>
        <taxon>Brachycera</taxon>
        <taxon>Muscomorpha</taxon>
        <taxon>Muscoidea</taxon>
        <taxon>Muscidae</taxon>
        <taxon>Musca</taxon>
    </lineage>
</organism>
<evidence type="ECO:0000313" key="5">
    <source>
        <dbReference type="RefSeq" id="XP_019895572.1"/>
    </source>
</evidence>
<keyword evidence="2" id="KW-0472">Membrane</keyword>
<feature type="signal peptide" evidence="3">
    <location>
        <begin position="1"/>
        <end position="25"/>
    </location>
</feature>
<evidence type="ECO:0000313" key="4">
    <source>
        <dbReference type="Proteomes" id="UP001652621"/>
    </source>
</evidence>
<dbReference type="KEGG" id="mde:109614479"/>
<dbReference type="Proteomes" id="UP001652621">
    <property type="component" value="Unplaced"/>
</dbReference>
<feature type="compositionally biased region" description="Polar residues" evidence="1">
    <location>
        <begin position="194"/>
        <end position="204"/>
    </location>
</feature>
<dbReference type="RefSeq" id="XP_019895572.1">
    <property type="nucleotide sequence ID" value="XM_020040013.2"/>
</dbReference>
<feature type="compositionally biased region" description="Low complexity" evidence="1">
    <location>
        <begin position="182"/>
        <end position="193"/>
    </location>
</feature>
<feature type="compositionally biased region" description="Polar residues" evidence="1">
    <location>
        <begin position="139"/>
        <end position="148"/>
    </location>
</feature>
<protein>
    <submittedName>
        <fullName evidence="5">Rho GTPase-activating protein gacU</fullName>
    </submittedName>
</protein>
<keyword evidence="4" id="KW-1185">Reference proteome</keyword>
<feature type="region of interest" description="Disordered" evidence="1">
    <location>
        <begin position="128"/>
        <end position="204"/>
    </location>
</feature>
<keyword evidence="2" id="KW-0812">Transmembrane</keyword>
<evidence type="ECO:0000256" key="2">
    <source>
        <dbReference type="SAM" id="Phobius"/>
    </source>
</evidence>
<evidence type="ECO:0000256" key="1">
    <source>
        <dbReference type="SAM" id="MobiDB-lite"/>
    </source>
</evidence>
<dbReference type="VEuPathDB" id="VectorBase:MDOMA2_005351"/>
<evidence type="ECO:0000256" key="3">
    <source>
        <dbReference type="SAM" id="SignalP"/>
    </source>
</evidence>
<dbReference type="InterPro" id="IPR012464">
    <property type="entry name" value="DUF1676"/>
</dbReference>
<keyword evidence="2" id="KW-1133">Transmembrane helix</keyword>
<dbReference type="GeneID" id="109614479"/>
<feature type="region of interest" description="Disordered" evidence="1">
    <location>
        <begin position="331"/>
        <end position="361"/>
    </location>
</feature>
<accession>A0A9J7DP48</accession>
<feature type="transmembrane region" description="Helical" evidence="2">
    <location>
        <begin position="505"/>
        <end position="525"/>
    </location>
</feature>
<proteinExistence type="predicted"/>
<gene>
    <name evidence="5" type="primary">LOC109614479</name>
</gene>
<name>A0A9J7DP48_MUSDO</name>
<feature type="compositionally biased region" description="Basic residues" evidence="1">
    <location>
        <begin position="149"/>
        <end position="159"/>
    </location>
</feature>
<feature type="chain" id="PRO_5039888887" evidence="3">
    <location>
        <begin position="26"/>
        <end position="535"/>
    </location>
</feature>
<sequence>MIERLFLICLLIINLNLLQKNRTWALLDNQWYNSLTPDQRSFPSAVAVQKSYDSWQPLLKTHKWWITTAGGAAATGSLSMKSNENIERENVSFMLQPSSGGVSAPTQYFTNRLFIYNNQNGNYNKTQITPFSGGADVPNTKSTLSPITHRSRHHHHQKHPLTNIEGINRNVKNNYQPHNPIEQQQEQQQQQQQVNRTYSSHISPKYTQQTNIVDAKQAQRLRHMPDSTTNRQYVTTDVQRHFGDKFVSVPALALIDNRLSHILTTKDPHISTNGNHLEAISDPSPFPANKEVNVDADNDTDGIGKILVHAALGKVKQFGDILKDIMAKEDKNTDEGNQNEGGHANEDVFVQNPPDVDTEGEDVEASLRYSDENDGNDDDQALLQLTPAVLPSARVIKTTGTLKTSPLNLVTKKEINNEGQGQIDNINDAVEKSLTPATESPTSRSLKVLQTTAWGETTQHDVGTNRKIKKKIKKKFKKVLLPLLLAYKLKFLTLIPILIGGLILLVGSTGMAGFFFALFAAVMTMRGGDKYHRSI</sequence>
<keyword evidence="3" id="KW-0732">Signal</keyword>